<gene>
    <name evidence="3" type="ORF">CDV36_000379</name>
</gene>
<evidence type="ECO:0000256" key="1">
    <source>
        <dbReference type="SAM" id="Coils"/>
    </source>
</evidence>
<dbReference type="STRING" id="2010991.A0A3M2SQU3"/>
<evidence type="ECO:0000313" key="4">
    <source>
        <dbReference type="Proteomes" id="UP000277212"/>
    </source>
</evidence>
<sequence length="466" mass="51289">MSQSSSAVDPDAPSSPAPAAPAVPTAATPMPGGALQTELLGALDGHASLYEFCLGLPQLAEALRQCSVHEHLDSSVNRIAEAIDRDGMDKTAIRAVVAGTVAYDTFRGEATWLAIPTETEGKVPGVYVVGMSRQGQQGQFLDIEETEKLVDGLERYARGVRICMEHRSVTSIPPMTAEGELLVEWARTVDSLVGSAVAPDALPTPRFVQRDSEFVGMERIIEVFKRRCNRVLDPSGKVRQIQSPLYVGCSTDLRTWADAYERSARKDLADVNEPLCLVVNTLEALNLPVDLSVQVAMRIWDADQLHIAEQLITTIAFSFVHQSGFNTAECGGIGPSMDECDLAGLRQSLELMAYSNTIEQNLRATLANLAQRRKFLDDPDRLTERFKALRKAAKEATPKEEFFGGRAYEEVKQIMAEKKQKLKDRLEQLRRETQQLELINNILAIKAGRKVPLMNGLLPEEEGEEG</sequence>
<evidence type="ECO:0000313" key="3">
    <source>
        <dbReference type="EMBL" id="RMJ19927.1"/>
    </source>
</evidence>
<reference evidence="3 4" key="1">
    <citation type="submission" date="2017-06" db="EMBL/GenBank/DDBJ databases">
        <title>Comparative genomic analysis of Ambrosia Fusariam Clade fungi.</title>
        <authorList>
            <person name="Stajich J.E."/>
            <person name="Carrillo J."/>
            <person name="Kijimoto T."/>
            <person name="Eskalen A."/>
            <person name="O'Donnell K."/>
            <person name="Kasson M."/>
        </authorList>
    </citation>
    <scope>NUCLEOTIDE SEQUENCE [LARGE SCALE GENOMIC DNA]</scope>
    <source>
        <strain evidence="3">UCR3666</strain>
    </source>
</reference>
<feature type="region of interest" description="Disordered" evidence="2">
    <location>
        <begin position="1"/>
        <end position="30"/>
    </location>
</feature>
<keyword evidence="4" id="KW-1185">Reference proteome</keyword>
<keyword evidence="1" id="KW-0175">Coiled coil</keyword>
<dbReference type="OrthoDB" id="5220943at2759"/>
<dbReference type="Proteomes" id="UP000277212">
    <property type="component" value="Unassembled WGS sequence"/>
</dbReference>
<feature type="compositionally biased region" description="Low complexity" evidence="2">
    <location>
        <begin position="1"/>
        <end position="12"/>
    </location>
</feature>
<dbReference type="EMBL" id="NKUJ01000003">
    <property type="protein sequence ID" value="RMJ19927.1"/>
    <property type="molecule type" value="Genomic_DNA"/>
</dbReference>
<name>A0A3M2SQU3_9HYPO</name>
<proteinExistence type="predicted"/>
<evidence type="ECO:0000256" key="2">
    <source>
        <dbReference type="SAM" id="MobiDB-lite"/>
    </source>
</evidence>
<dbReference type="AlphaFoldDB" id="A0A3M2SQU3"/>
<organism evidence="3 4">
    <name type="scientific">Fusarium kuroshium</name>
    <dbReference type="NCBI Taxonomy" id="2010991"/>
    <lineage>
        <taxon>Eukaryota</taxon>
        <taxon>Fungi</taxon>
        <taxon>Dikarya</taxon>
        <taxon>Ascomycota</taxon>
        <taxon>Pezizomycotina</taxon>
        <taxon>Sordariomycetes</taxon>
        <taxon>Hypocreomycetidae</taxon>
        <taxon>Hypocreales</taxon>
        <taxon>Nectriaceae</taxon>
        <taxon>Fusarium</taxon>
        <taxon>Fusarium solani species complex</taxon>
    </lineage>
</organism>
<comment type="caution">
    <text evidence="3">The sequence shown here is derived from an EMBL/GenBank/DDBJ whole genome shotgun (WGS) entry which is preliminary data.</text>
</comment>
<accession>A0A3M2SQU3</accession>
<protein>
    <submittedName>
        <fullName evidence="3">Uncharacterized protein</fullName>
    </submittedName>
</protein>
<feature type="coiled-coil region" evidence="1">
    <location>
        <begin position="408"/>
        <end position="446"/>
    </location>
</feature>